<evidence type="ECO:0000313" key="3">
    <source>
        <dbReference type="Proteomes" id="UP001183643"/>
    </source>
</evidence>
<sequence length="48" mass="4918">MQVSMETDVPENVTEDAEAAAPPPAVPALIMLESADDAAVCDADGWCA</sequence>
<evidence type="ECO:0000313" key="2">
    <source>
        <dbReference type="EMBL" id="MDR7275485.1"/>
    </source>
</evidence>
<feature type="region of interest" description="Disordered" evidence="1">
    <location>
        <begin position="1"/>
        <end position="21"/>
    </location>
</feature>
<reference evidence="2" key="1">
    <citation type="submission" date="2023-07" db="EMBL/GenBank/DDBJ databases">
        <title>Sequencing the genomes of 1000 actinobacteria strains.</title>
        <authorList>
            <person name="Klenk H.-P."/>
        </authorList>
    </citation>
    <scope>NUCLEOTIDE SEQUENCE</scope>
    <source>
        <strain evidence="2">DSM 44707</strain>
    </source>
</reference>
<name>A0AAE3YN05_9ACTN</name>
<comment type="caution">
    <text evidence="2">The sequence shown here is derived from an EMBL/GenBank/DDBJ whole genome shotgun (WGS) entry which is preliminary data.</text>
</comment>
<evidence type="ECO:0000256" key="1">
    <source>
        <dbReference type="SAM" id="MobiDB-lite"/>
    </source>
</evidence>
<accession>A0AAE3YN05</accession>
<protein>
    <submittedName>
        <fullName evidence="2">Uncharacterized protein</fullName>
    </submittedName>
</protein>
<dbReference type="Proteomes" id="UP001183643">
    <property type="component" value="Unassembled WGS sequence"/>
</dbReference>
<gene>
    <name evidence="2" type="ORF">J2S41_002263</name>
</gene>
<dbReference type="RefSeq" id="WP_310366483.1">
    <property type="nucleotide sequence ID" value="NZ_JAVDYB010000001.1"/>
</dbReference>
<proteinExistence type="predicted"/>
<keyword evidence="3" id="KW-1185">Reference proteome</keyword>
<dbReference type="EMBL" id="JAVDYB010000001">
    <property type="protein sequence ID" value="MDR7275485.1"/>
    <property type="molecule type" value="Genomic_DNA"/>
</dbReference>
<organism evidence="2 3">
    <name type="scientific">Catenuloplanes atrovinosus</name>
    <dbReference type="NCBI Taxonomy" id="137266"/>
    <lineage>
        <taxon>Bacteria</taxon>
        <taxon>Bacillati</taxon>
        <taxon>Actinomycetota</taxon>
        <taxon>Actinomycetes</taxon>
        <taxon>Micromonosporales</taxon>
        <taxon>Micromonosporaceae</taxon>
        <taxon>Catenuloplanes</taxon>
    </lineage>
</organism>
<dbReference type="AlphaFoldDB" id="A0AAE3YN05"/>